<dbReference type="InterPro" id="IPR036236">
    <property type="entry name" value="Znf_C2H2_sf"/>
</dbReference>
<comment type="similarity">
    <text evidence="1">Belongs to the WIP C2H2-type zinc-finger protein family.</text>
</comment>
<comment type="caution">
    <text evidence="4">The sequence shown here is derived from an EMBL/GenBank/DDBJ whole genome shotgun (WGS) entry which is preliminary data.</text>
</comment>
<evidence type="ECO:0000256" key="1">
    <source>
        <dbReference type="ARBA" id="ARBA00023452"/>
    </source>
</evidence>
<keyword evidence="2" id="KW-0479">Metal-binding</keyword>
<dbReference type="InterPro" id="IPR043584">
    <property type="entry name" value="WIP1/2/3/4/5/6"/>
</dbReference>
<dbReference type="SUPFAM" id="SSF57667">
    <property type="entry name" value="beta-beta-alpha zinc fingers"/>
    <property type="match status" value="2"/>
</dbReference>
<dbReference type="EMBL" id="JAMYWD010000002">
    <property type="protein sequence ID" value="KAJ4979745.1"/>
    <property type="molecule type" value="Genomic_DNA"/>
</dbReference>
<evidence type="ECO:0000313" key="4">
    <source>
        <dbReference type="EMBL" id="KAJ4979745.1"/>
    </source>
</evidence>
<protein>
    <recommendedName>
        <fullName evidence="3">C2H2-type domain-containing protein</fullName>
    </recommendedName>
</protein>
<organism evidence="4 5">
    <name type="scientific">Protea cynaroides</name>
    <dbReference type="NCBI Taxonomy" id="273540"/>
    <lineage>
        <taxon>Eukaryota</taxon>
        <taxon>Viridiplantae</taxon>
        <taxon>Streptophyta</taxon>
        <taxon>Embryophyta</taxon>
        <taxon>Tracheophyta</taxon>
        <taxon>Spermatophyta</taxon>
        <taxon>Magnoliopsida</taxon>
        <taxon>Proteales</taxon>
        <taxon>Proteaceae</taxon>
        <taxon>Protea</taxon>
    </lineage>
</organism>
<dbReference type="AlphaFoldDB" id="A0A9Q0KZZ0"/>
<keyword evidence="2" id="KW-0863">Zinc-finger</keyword>
<keyword evidence="5" id="KW-1185">Reference proteome</keyword>
<dbReference type="GO" id="GO:0008270">
    <property type="term" value="F:zinc ion binding"/>
    <property type="evidence" value="ECO:0007669"/>
    <property type="project" value="UniProtKB-KW"/>
</dbReference>
<sequence length="336" mass="37848">MPFHSPKAHFLLPSLVPSLGFSVSLFIREVTFTKFPSDSDYSPNQIPRMDSTDFTALPLQEELKFSLPDSYNLGLPFISNSQVSSNSDSNFKDSAGCGFDFDSTVSVEYLDFLQAQLDFSGNVNATQAIDFLRNENVGFDGFLEFNSITQNTIQKLHNDCSPEKNVDMQKSEVAGEVEMDVPTISIEVIQNKRPFKCSESGCDKTFRNPQTLRLHYKSHFTNEALLSGQWSDNSVSQASKAGHSKKVPCRCPVCGRTCVGLYELRRHFGRKHSEGEKLHICRKCGKKFYVEIDLKDHEKLCGERIECKCGLTFAFKCNLSAHKRTHPECAEYSVKT</sequence>
<dbReference type="Proteomes" id="UP001141806">
    <property type="component" value="Unassembled WGS sequence"/>
</dbReference>
<proteinExistence type="inferred from homology"/>
<reference evidence="4" key="1">
    <citation type="journal article" date="2023" name="Plant J.">
        <title>The genome of the king protea, Protea cynaroides.</title>
        <authorList>
            <person name="Chang J."/>
            <person name="Duong T.A."/>
            <person name="Schoeman C."/>
            <person name="Ma X."/>
            <person name="Roodt D."/>
            <person name="Barker N."/>
            <person name="Li Z."/>
            <person name="Van de Peer Y."/>
            <person name="Mizrachi E."/>
        </authorList>
    </citation>
    <scope>NUCLEOTIDE SEQUENCE</scope>
    <source>
        <tissue evidence="4">Young leaves</tissue>
    </source>
</reference>
<dbReference type="GO" id="GO:0003700">
    <property type="term" value="F:DNA-binding transcription factor activity"/>
    <property type="evidence" value="ECO:0007669"/>
    <property type="project" value="InterPro"/>
</dbReference>
<feature type="domain" description="C2H2-type" evidence="3">
    <location>
        <begin position="195"/>
        <end position="224"/>
    </location>
</feature>
<evidence type="ECO:0000256" key="2">
    <source>
        <dbReference type="PROSITE-ProRule" id="PRU00042"/>
    </source>
</evidence>
<keyword evidence="2" id="KW-0862">Zinc</keyword>
<accession>A0A9Q0KZZ0</accession>
<dbReference type="PROSITE" id="PS50157">
    <property type="entry name" value="ZINC_FINGER_C2H2_2"/>
    <property type="match status" value="1"/>
</dbReference>
<dbReference type="SMART" id="SM00355">
    <property type="entry name" value="ZnF_C2H2"/>
    <property type="match status" value="4"/>
</dbReference>
<dbReference type="PROSITE" id="PS00028">
    <property type="entry name" value="ZINC_FINGER_C2H2_1"/>
    <property type="match status" value="1"/>
</dbReference>
<dbReference type="PANTHER" id="PTHR45878">
    <property type="entry name" value="ZINC FINGER PROTEIN WIP2"/>
    <property type="match status" value="1"/>
</dbReference>
<dbReference type="PANTHER" id="PTHR45878:SF44">
    <property type="entry name" value="C2H2-TYPE DOMAIN-CONTAINING PROTEIN"/>
    <property type="match status" value="1"/>
</dbReference>
<gene>
    <name evidence="4" type="ORF">NE237_010525</name>
</gene>
<evidence type="ECO:0000259" key="3">
    <source>
        <dbReference type="PROSITE" id="PS50157"/>
    </source>
</evidence>
<evidence type="ECO:0000313" key="5">
    <source>
        <dbReference type="Proteomes" id="UP001141806"/>
    </source>
</evidence>
<dbReference type="Gene3D" id="3.30.160.60">
    <property type="entry name" value="Classic Zinc Finger"/>
    <property type="match status" value="2"/>
</dbReference>
<dbReference type="Pfam" id="PF00096">
    <property type="entry name" value="zf-C2H2"/>
    <property type="match status" value="1"/>
</dbReference>
<dbReference type="OrthoDB" id="9406869at2759"/>
<name>A0A9Q0KZZ0_9MAGN</name>
<dbReference type="InterPro" id="IPR013087">
    <property type="entry name" value="Znf_C2H2_type"/>
</dbReference>